<dbReference type="NCBIfam" id="NF037982">
    <property type="entry name" value="Nramp_1"/>
    <property type="match status" value="1"/>
</dbReference>
<evidence type="ECO:0000256" key="6">
    <source>
        <dbReference type="ARBA" id="ARBA00023136"/>
    </source>
</evidence>
<evidence type="ECO:0000256" key="7">
    <source>
        <dbReference type="SAM" id="Phobius"/>
    </source>
</evidence>
<dbReference type="PANTHER" id="PTHR11706:SF33">
    <property type="entry name" value="NATURAL RESISTANCE-ASSOCIATED MACROPHAGE PROTEIN 2"/>
    <property type="match status" value="1"/>
</dbReference>
<dbReference type="GO" id="GO:0015293">
    <property type="term" value="F:symporter activity"/>
    <property type="evidence" value="ECO:0007669"/>
    <property type="project" value="UniProtKB-KW"/>
</dbReference>
<dbReference type="RefSeq" id="WP_142933854.1">
    <property type="nucleotide sequence ID" value="NZ_FXTM01000003.1"/>
</dbReference>
<feature type="transmembrane region" description="Helical" evidence="7">
    <location>
        <begin position="144"/>
        <end position="162"/>
    </location>
</feature>
<reference evidence="8 9" key="1">
    <citation type="submission" date="2017-05" db="EMBL/GenBank/DDBJ databases">
        <authorList>
            <person name="Varghese N."/>
            <person name="Submissions S."/>
        </authorList>
    </citation>
    <scope>NUCLEOTIDE SEQUENCE [LARGE SCALE GENOMIC DNA]</scope>
    <source>
        <strain evidence="8 9">DSM 16304</strain>
    </source>
</reference>
<dbReference type="Pfam" id="PF01566">
    <property type="entry name" value="Nramp"/>
    <property type="match status" value="1"/>
</dbReference>
<sequence>MKERVKERLKKLGPGIITGGAGDDPAGILTYTIVGATTGFSQLWLLLLSTPMMIAVQNTAAKLALVTGKSLPEILSKFYPKKFTYGIVLLLSVANILTIGADLEAVASIFQILTGVKSIYYLVPITALIAYLVTFKRYRTVKKVLIGLTSILSLYILSAIMSKPHVKSLLLSTFIPHIDFKIAFLLSALGLLGTTISPYMIFWQASEEKEEHATVAQAKVAEWDTILGMVYSNIIAYAIIVSSAVMLHNQKNIEEISDAALALKPVAGEYAFLIFSLGVLVSGFLAVPVLAGSTAYAVADTFGWREGLENRVSDARGFYFVFLSSLLIGDFIDFSPISAVDALFYSQVLDGILLPVMSFLLLILGNNRKILGEQKNKLPTNVLLLLTLITSFSATVYLLSNIL</sequence>
<evidence type="ECO:0000256" key="4">
    <source>
        <dbReference type="ARBA" id="ARBA00022847"/>
    </source>
</evidence>
<feature type="transmembrane region" description="Helical" evidence="7">
    <location>
        <begin position="343"/>
        <end position="366"/>
    </location>
</feature>
<accession>A0A521AXZ4</accession>
<evidence type="ECO:0000256" key="1">
    <source>
        <dbReference type="ARBA" id="ARBA00004141"/>
    </source>
</evidence>
<feature type="transmembrane region" description="Helical" evidence="7">
    <location>
        <begin position="182"/>
        <end position="205"/>
    </location>
</feature>
<name>A0A521AXZ4_9BACT</name>
<dbReference type="AlphaFoldDB" id="A0A521AXZ4"/>
<keyword evidence="6 7" id="KW-0472">Membrane</keyword>
<dbReference type="GO" id="GO:0005886">
    <property type="term" value="C:plasma membrane"/>
    <property type="evidence" value="ECO:0007669"/>
    <property type="project" value="TreeGrafter"/>
</dbReference>
<dbReference type="Proteomes" id="UP000317315">
    <property type="component" value="Unassembled WGS sequence"/>
</dbReference>
<feature type="transmembrane region" description="Helical" evidence="7">
    <location>
        <begin position="226"/>
        <end position="247"/>
    </location>
</feature>
<dbReference type="GO" id="GO:0005384">
    <property type="term" value="F:manganese ion transmembrane transporter activity"/>
    <property type="evidence" value="ECO:0007669"/>
    <property type="project" value="TreeGrafter"/>
</dbReference>
<dbReference type="InterPro" id="IPR001046">
    <property type="entry name" value="NRAMP_fam"/>
</dbReference>
<keyword evidence="5 7" id="KW-1133">Transmembrane helix</keyword>
<keyword evidence="9" id="KW-1185">Reference proteome</keyword>
<dbReference type="PANTHER" id="PTHR11706">
    <property type="entry name" value="SOLUTE CARRIER PROTEIN FAMILY 11 MEMBER"/>
    <property type="match status" value="1"/>
</dbReference>
<feature type="transmembrane region" description="Helical" evidence="7">
    <location>
        <begin position="318"/>
        <end position="337"/>
    </location>
</feature>
<keyword evidence="2" id="KW-0813">Transport</keyword>
<comment type="subcellular location">
    <subcellularLocation>
        <location evidence="1">Membrane</location>
        <topology evidence="1">Multi-pass membrane protein</topology>
    </subcellularLocation>
</comment>
<proteinExistence type="predicted"/>
<dbReference type="GO" id="GO:0034755">
    <property type="term" value="P:iron ion transmembrane transport"/>
    <property type="evidence" value="ECO:0007669"/>
    <property type="project" value="TreeGrafter"/>
</dbReference>
<evidence type="ECO:0000256" key="5">
    <source>
        <dbReference type="ARBA" id="ARBA00022989"/>
    </source>
</evidence>
<dbReference type="EMBL" id="FXTM01000003">
    <property type="protein sequence ID" value="SMO39708.1"/>
    <property type="molecule type" value="Genomic_DNA"/>
</dbReference>
<keyword evidence="3 7" id="KW-0812">Transmembrane</keyword>
<feature type="transmembrane region" description="Helical" evidence="7">
    <location>
        <begin position="83"/>
        <end position="103"/>
    </location>
</feature>
<gene>
    <name evidence="8" type="ORF">SAMN06269117_10314</name>
</gene>
<feature type="transmembrane region" description="Helical" evidence="7">
    <location>
        <begin position="378"/>
        <end position="399"/>
    </location>
</feature>
<evidence type="ECO:0000256" key="2">
    <source>
        <dbReference type="ARBA" id="ARBA00022448"/>
    </source>
</evidence>
<evidence type="ECO:0000256" key="3">
    <source>
        <dbReference type="ARBA" id="ARBA00022692"/>
    </source>
</evidence>
<dbReference type="OrthoDB" id="141480at2"/>
<organism evidence="8 9">
    <name type="scientific">Balnearium lithotrophicum</name>
    <dbReference type="NCBI Taxonomy" id="223788"/>
    <lineage>
        <taxon>Bacteria</taxon>
        <taxon>Pseudomonadati</taxon>
        <taxon>Aquificota</taxon>
        <taxon>Aquificia</taxon>
        <taxon>Desulfurobacteriales</taxon>
        <taxon>Desulfurobacteriaceae</taxon>
        <taxon>Balnearium</taxon>
    </lineage>
</organism>
<evidence type="ECO:0000313" key="9">
    <source>
        <dbReference type="Proteomes" id="UP000317315"/>
    </source>
</evidence>
<feature type="transmembrane region" description="Helical" evidence="7">
    <location>
        <begin position="109"/>
        <end position="132"/>
    </location>
</feature>
<protein>
    <submittedName>
        <fullName evidence="8">NRAMP (Natural resistance-associated macrophage protein) metal ion transporters</fullName>
    </submittedName>
</protein>
<evidence type="ECO:0000313" key="8">
    <source>
        <dbReference type="EMBL" id="SMO39708.1"/>
    </source>
</evidence>
<keyword evidence="4" id="KW-0769">Symport</keyword>
<feature type="transmembrane region" description="Helical" evidence="7">
    <location>
        <begin position="270"/>
        <end position="298"/>
    </location>
</feature>
<dbReference type="GO" id="GO:0015086">
    <property type="term" value="F:cadmium ion transmembrane transporter activity"/>
    <property type="evidence" value="ECO:0007669"/>
    <property type="project" value="TreeGrafter"/>
</dbReference>